<gene>
    <name evidence="1" type="ORF">Cboi01_000145100</name>
</gene>
<name>A0ACB5TJ32_CANBO</name>
<keyword evidence="2" id="KW-1185">Reference proteome</keyword>
<comment type="caution">
    <text evidence="1">The sequence shown here is derived from an EMBL/GenBank/DDBJ whole genome shotgun (WGS) entry which is preliminary data.</text>
</comment>
<reference evidence="1" key="1">
    <citation type="submission" date="2023-04" db="EMBL/GenBank/DDBJ databases">
        <title>Candida boidinii NBRC 1967.</title>
        <authorList>
            <person name="Ichikawa N."/>
            <person name="Sato H."/>
            <person name="Tonouchi N."/>
        </authorList>
    </citation>
    <scope>NUCLEOTIDE SEQUENCE</scope>
    <source>
        <strain evidence="1">NBRC 1967</strain>
    </source>
</reference>
<dbReference type="Proteomes" id="UP001165101">
    <property type="component" value="Unassembled WGS sequence"/>
</dbReference>
<accession>A0ACB5TJ32</accession>
<evidence type="ECO:0000313" key="2">
    <source>
        <dbReference type="Proteomes" id="UP001165101"/>
    </source>
</evidence>
<evidence type="ECO:0000313" key="1">
    <source>
        <dbReference type="EMBL" id="GME89559.1"/>
    </source>
</evidence>
<sequence length="318" mass="35914">MSQQTPEAEQSTVVDNANNTNNTNNSGDQVDISSRIAEAVRLREEIDILLSVVRRKQHEFAETEIENKYLQEYAGSLMESGKFETENVVNENEPTFVIEDPDYKYTDDTENYLVGDKTTLGNELGDDDQENRISTTTGFKSNDQTVGTTLSRLKSKSSTIVIPEDDDPNEFNSEYSTLVSVDFKPRGSKILKDGIALNLKCMEPAVSRTVAIGAVAPLRDVPELESDFPSPEASLLKIIDDDLNIMKNEGREKLEYRNSNVFSRLSNSRTSGTDFESIRRLIKLSNEDLFNMEYFLLSDMDFDLMRSTMKIVNNSARY</sequence>
<organism evidence="1 2">
    <name type="scientific">Candida boidinii</name>
    <name type="common">Yeast</name>
    <dbReference type="NCBI Taxonomy" id="5477"/>
    <lineage>
        <taxon>Eukaryota</taxon>
        <taxon>Fungi</taxon>
        <taxon>Dikarya</taxon>
        <taxon>Ascomycota</taxon>
        <taxon>Saccharomycotina</taxon>
        <taxon>Pichiomycetes</taxon>
        <taxon>Pichiales</taxon>
        <taxon>Pichiaceae</taxon>
        <taxon>Ogataea</taxon>
        <taxon>Ogataea/Candida clade</taxon>
    </lineage>
</organism>
<proteinExistence type="predicted"/>
<dbReference type="EMBL" id="BSXV01000544">
    <property type="protein sequence ID" value="GME89559.1"/>
    <property type="molecule type" value="Genomic_DNA"/>
</dbReference>
<protein>
    <submittedName>
        <fullName evidence="1">Unnamed protein product</fullName>
    </submittedName>
</protein>